<keyword evidence="4" id="KW-0472">Membrane</keyword>
<name>A0A183ACE3_9TREM</name>
<keyword evidence="4" id="KW-1133">Transmembrane helix</keyword>
<dbReference type="SUPFAM" id="SSF52540">
    <property type="entry name" value="P-loop containing nucleoside triphosphate hydrolases"/>
    <property type="match status" value="1"/>
</dbReference>
<evidence type="ECO:0000313" key="7">
    <source>
        <dbReference type="Proteomes" id="UP000272942"/>
    </source>
</evidence>
<comment type="similarity">
    <text evidence="3">Belongs to the AAA ATPase family.</text>
</comment>
<dbReference type="Gene3D" id="3.40.50.300">
    <property type="entry name" value="P-loop containing nucleotide triphosphate hydrolases"/>
    <property type="match status" value="1"/>
</dbReference>
<dbReference type="InterPro" id="IPR003960">
    <property type="entry name" value="ATPase_AAA_CS"/>
</dbReference>
<dbReference type="PANTHER" id="PTHR23077:SF27">
    <property type="entry name" value="ATPASE FAMILY GENE 2 PROTEIN HOMOLOG A"/>
    <property type="match status" value="1"/>
</dbReference>
<keyword evidence="1 3" id="KW-0547">Nucleotide-binding</keyword>
<proteinExistence type="inferred from homology"/>
<accession>A0A183ACE3</accession>
<dbReference type="Gene3D" id="1.10.8.60">
    <property type="match status" value="1"/>
</dbReference>
<dbReference type="AlphaFoldDB" id="A0A183ACE3"/>
<evidence type="ECO:0000256" key="4">
    <source>
        <dbReference type="SAM" id="Phobius"/>
    </source>
</evidence>
<evidence type="ECO:0000256" key="1">
    <source>
        <dbReference type="ARBA" id="ARBA00022741"/>
    </source>
</evidence>
<dbReference type="InterPro" id="IPR003959">
    <property type="entry name" value="ATPase_AAA_core"/>
</dbReference>
<dbReference type="EMBL" id="UZAN01041489">
    <property type="protein sequence ID" value="VDP73177.1"/>
    <property type="molecule type" value="Genomic_DNA"/>
</dbReference>
<dbReference type="WBParaSite" id="ECPE_0000464001-mRNA-1">
    <property type="protein sequence ID" value="ECPE_0000464001-mRNA-1"/>
    <property type="gene ID" value="ECPE_0000464001"/>
</dbReference>
<feature type="transmembrane region" description="Helical" evidence="4">
    <location>
        <begin position="235"/>
        <end position="255"/>
    </location>
</feature>
<dbReference type="GO" id="GO:0005524">
    <property type="term" value="F:ATP binding"/>
    <property type="evidence" value="ECO:0007669"/>
    <property type="project" value="UniProtKB-KW"/>
</dbReference>
<dbReference type="InterPro" id="IPR027417">
    <property type="entry name" value="P-loop_NTPase"/>
</dbReference>
<dbReference type="PROSITE" id="PS00674">
    <property type="entry name" value="AAA"/>
    <property type="match status" value="1"/>
</dbReference>
<evidence type="ECO:0000256" key="3">
    <source>
        <dbReference type="RuleBase" id="RU003651"/>
    </source>
</evidence>
<dbReference type="Pfam" id="PF00004">
    <property type="entry name" value="AAA"/>
    <property type="match status" value="1"/>
</dbReference>
<dbReference type="Proteomes" id="UP000272942">
    <property type="component" value="Unassembled WGS sequence"/>
</dbReference>
<protein>
    <submittedName>
        <fullName evidence="8">ATPase_AAA_core domain-containing protein</fullName>
    </submittedName>
</protein>
<dbReference type="OrthoDB" id="6284472at2759"/>
<evidence type="ECO:0000313" key="8">
    <source>
        <dbReference type="WBParaSite" id="ECPE_0000464001-mRNA-1"/>
    </source>
</evidence>
<reference evidence="8" key="1">
    <citation type="submission" date="2016-06" db="UniProtKB">
        <authorList>
            <consortium name="WormBaseParasite"/>
        </authorList>
    </citation>
    <scope>IDENTIFICATION</scope>
</reference>
<sequence>MFVRALATECQLPLIAVQASRIFGRYVGDSERNMRRILVQARASAPAILFIDEIDLLLPSRSSSETGASEHVLGEVLTAMDGVEGQSGQIILIAATNRMDKLDSALSRAGRFDLVIEVPPPDADARLSILCLELSRKATDPSLQKSAHWLQSFATKQLAGYTGAEVVQVVQQAAQLARDANRNQIERAHLSEAHRRCPPRSLRTFKQSKFDSTTTVVPRSSEGVNPRFSMKKDMVLMLLFPFLLALIVSIILASVRNRWFESLYEKIGHPF</sequence>
<dbReference type="PANTHER" id="PTHR23077">
    <property type="entry name" value="AAA-FAMILY ATPASE"/>
    <property type="match status" value="1"/>
</dbReference>
<keyword evidence="4" id="KW-0812">Transmembrane</keyword>
<reference evidence="6 7" key="2">
    <citation type="submission" date="2018-11" db="EMBL/GenBank/DDBJ databases">
        <authorList>
            <consortium name="Pathogen Informatics"/>
        </authorList>
    </citation>
    <scope>NUCLEOTIDE SEQUENCE [LARGE SCALE GENOMIC DNA]</scope>
    <source>
        <strain evidence="6 7">Egypt</strain>
    </source>
</reference>
<keyword evidence="7" id="KW-1185">Reference proteome</keyword>
<gene>
    <name evidence="6" type="ORF">ECPE_LOCUS4628</name>
</gene>
<evidence type="ECO:0000313" key="6">
    <source>
        <dbReference type="EMBL" id="VDP73177.1"/>
    </source>
</evidence>
<feature type="domain" description="ATPase AAA-type core" evidence="5">
    <location>
        <begin position="1"/>
        <end position="119"/>
    </location>
</feature>
<evidence type="ECO:0000256" key="2">
    <source>
        <dbReference type="ARBA" id="ARBA00022840"/>
    </source>
</evidence>
<evidence type="ECO:0000259" key="5">
    <source>
        <dbReference type="Pfam" id="PF00004"/>
    </source>
</evidence>
<organism evidence="8">
    <name type="scientific">Echinostoma caproni</name>
    <dbReference type="NCBI Taxonomy" id="27848"/>
    <lineage>
        <taxon>Eukaryota</taxon>
        <taxon>Metazoa</taxon>
        <taxon>Spiralia</taxon>
        <taxon>Lophotrochozoa</taxon>
        <taxon>Platyhelminthes</taxon>
        <taxon>Trematoda</taxon>
        <taxon>Digenea</taxon>
        <taxon>Plagiorchiida</taxon>
        <taxon>Echinostomata</taxon>
        <taxon>Echinostomatoidea</taxon>
        <taxon>Echinostomatidae</taxon>
        <taxon>Echinostoma</taxon>
    </lineage>
</organism>
<dbReference type="GO" id="GO:0016887">
    <property type="term" value="F:ATP hydrolysis activity"/>
    <property type="evidence" value="ECO:0007669"/>
    <property type="project" value="InterPro"/>
</dbReference>
<dbReference type="InterPro" id="IPR050168">
    <property type="entry name" value="AAA_ATPase_domain"/>
</dbReference>
<dbReference type="GO" id="GO:0005737">
    <property type="term" value="C:cytoplasm"/>
    <property type="evidence" value="ECO:0007669"/>
    <property type="project" value="TreeGrafter"/>
</dbReference>
<keyword evidence="2 3" id="KW-0067">ATP-binding</keyword>